<evidence type="ECO:0000313" key="6">
    <source>
        <dbReference type="EMBL" id="ODQ77180.1"/>
    </source>
</evidence>
<evidence type="ECO:0000313" key="7">
    <source>
        <dbReference type="Proteomes" id="UP000094336"/>
    </source>
</evidence>
<dbReference type="InterPro" id="IPR015943">
    <property type="entry name" value="WD40/YVTN_repeat-like_dom_sf"/>
</dbReference>
<dbReference type="Gene3D" id="6.10.280.220">
    <property type="match status" value="1"/>
</dbReference>
<dbReference type="InterPro" id="IPR001680">
    <property type="entry name" value="WD40_rpt"/>
</dbReference>
<dbReference type="RefSeq" id="XP_018982508.1">
    <property type="nucleotide sequence ID" value="XM_019130049.1"/>
</dbReference>
<dbReference type="CDD" id="cd00200">
    <property type="entry name" value="WD40"/>
    <property type="match status" value="1"/>
</dbReference>
<feature type="repeat" description="WD" evidence="4">
    <location>
        <begin position="264"/>
        <end position="305"/>
    </location>
</feature>
<sequence length="551" mass="61650">MNLGDDYLASTTRLSKAIATTASSLVQQSTQSRASLLQNPHYTQAMVSTLNGSRKVLLRLKTTSELLRGRFSTREQIYRATTELADELLQDLPDQKSAYSLFQGFNAVLPDIDDVIKEDTQDKTDGTQKAITDGQMNDPLPKGITHQKLKTCQNPKILASYQKQINYKLDLIEIRKGLAAAEIGEIDEKIQQLHEMRAVVLLRVQKFEKDETYLELQLEELADRISLVKDVEPASPEPEVETPRRKTKPTSQQYYESGSQITRFQAHEERITTFDFDVPFGTMCSAALDNTVRVWDLSQTKCIGLLEGHNAAVTSLQMDNHTAVTGSLDATLKLWDLRHMDEGESPMVHSFESHMDEVTALHFHHDTLVSGSADRTIRQWDMTTGHCMQTLDVLWVQSLAGFAPLSFIGALQCYDAALALGTADGVVRLWDLRSGEVVRELVGHTGSVTCLQFDSQHLASGSADRSIRIWDLRMGGLFDAFAYESPISSLQFDARRIVSTSSDSSVRIYDRVDQRHWSVGEEEASECVYARYKEGYLLEGRVDGSVGAWAV</sequence>
<protein>
    <submittedName>
        <fullName evidence="6">Uncharacterized protein</fullName>
    </submittedName>
</protein>
<dbReference type="InterPro" id="IPR036322">
    <property type="entry name" value="WD40_repeat_dom_sf"/>
</dbReference>
<feature type="repeat" description="WD" evidence="4">
    <location>
        <begin position="351"/>
        <end position="390"/>
    </location>
</feature>
<dbReference type="PRINTS" id="PR00320">
    <property type="entry name" value="GPROTEINBRPT"/>
</dbReference>
<dbReference type="PANTHER" id="PTHR19872:SF9">
    <property type="entry name" value="UBIQUITIN-BINDING SDF UBIQUITIN LIGASE COMPLEX SUBUNIT"/>
    <property type="match status" value="1"/>
</dbReference>
<dbReference type="InterPro" id="IPR051075">
    <property type="entry name" value="SCF_subunit_WD-repeat"/>
</dbReference>
<dbReference type="Proteomes" id="UP000094336">
    <property type="component" value="Unassembled WGS sequence"/>
</dbReference>
<keyword evidence="3" id="KW-0833">Ubl conjugation pathway</keyword>
<name>A0A1E3QHR5_9ASCO</name>
<dbReference type="PROSITE" id="PS50082">
    <property type="entry name" value="WD_REPEATS_2"/>
    <property type="match status" value="5"/>
</dbReference>
<dbReference type="SMART" id="SM00320">
    <property type="entry name" value="WD40"/>
    <property type="match status" value="6"/>
</dbReference>
<accession>A0A1E3QHR5</accession>
<dbReference type="PROSITE" id="PS00678">
    <property type="entry name" value="WD_REPEATS_1"/>
    <property type="match status" value="3"/>
</dbReference>
<dbReference type="CDD" id="cd22881">
    <property type="entry name" value="Mdv1_N"/>
    <property type="match status" value="1"/>
</dbReference>
<gene>
    <name evidence="6" type="ORF">BABINDRAFT_163691</name>
</gene>
<dbReference type="SUPFAM" id="SSF50978">
    <property type="entry name" value="WD40 repeat-like"/>
    <property type="match status" value="1"/>
</dbReference>
<dbReference type="OrthoDB" id="496at2759"/>
<dbReference type="InterPro" id="IPR020472">
    <property type="entry name" value="WD40_PAC1"/>
</dbReference>
<dbReference type="Gene3D" id="2.130.10.10">
    <property type="entry name" value="YVTN repeat-like/Quinoprotein amine dehydrogenase"/>
    <property type="match status" value="2"/>
</dbReference>
<dbReference type="AlphaFoldDB" id="A0A1E3QHR5"/>
<dbReference type="Pfam" id="PF00400">
    <property type="entry name" value="WD40"/>
    <property type="match status" value="4"/>
</dbReference>
<evidence type="ECO:0000256" key="3">
    <source>
        <dbReference type="ARBA" id="ARBA00022786"/>
    </source>
</evidence>
<dbReference type="STRING" id="984486.A0A1E3QHR5"/>
<dbReference type="EMBL" id="KV454442">
    <property type="protein sequence ID" value="ODQ77180.1"/>
    <property type="molecule type" value="Genomic_DNA"/>
</dbReference>
<feature type="repeat" description="WD" evidence="4">
    <location>
        <begin position="306"/>
        <end position="345"/>
    </location>
</feature>
<proteinExistence type="predicted"/>
<feature type="repeat" description="WD" evidence="4">
    <location>
        <begin position="418"/>
        <end position="440"/>
    </location>
</feature>
<dbReference type="PROSITE" id="PS50294">
    <property type="entry name" value="WD_REPEATS_REGION"/>
    <property type="match status" value="4"/>
</dbReference>
<dbReference type="InterPro" id="IPR019775">
    <property type="entry name" value="WD40_repeat_CS"/>
</dbReference>
<evidence type="ECO:0000256" key="4">
    <source>
        <dbReference type="PROSITE-ProRule" id="PRU00221"/>
    </source>
</evidence>
<feature type="region of interest" description="Disordered" evidence="5">
    <location>
        <begin position="229"/>
        <end position="257"/>
    </location>
</feature>
<evidence type="ECO:0000256" key="2">
    <source>
        <dbReference type="ARBA" id="ARBA00022737"/>
    </source>
</evidence>
<keyword evidence="7" id="KW-1185">Reference proteome</keyword>
<keyword evidence="2" id="KW-0677">Repeat</keyword>
<organism evidence="6 7">
    <name type="scientific">Babjeviella inositovora NRRL Y-12698</name>
    <dbReference type="NCBI Taxonomy" id="984486"/>
    <lineage>
        <taxon>Eukaryota</taxon>
        <taxon>Fungi</taxon>
        <taxon>Dikarya</taxon>
        <taxon>Ascomycota</taxon>
        <taxon>Saccharomycotina</taxon>
        <taxon>Pichiomycetes</taxon>
        <taxon>Serinales incertae sedis</taxon>
        <taxon>Babjeviella</taxon>
    </lineage>
</organism>
<reference evidence="7" key="1">
    <citation type="submission" date="2016-05" db="EMBL/GenBank/DDBJ databases">
        <title>Comparative genomics of biotechnologically important yeasts.</title>
        <authorList>
            <consortium name="DOE Joint Genome Institute"/>
            <person name="Riley R."/>
            <person name="Haridas S."/>
            <person name="Wolfe K.H."/>
            <person name="Lopes M.R."/>
            <person name="Hittinger C.T."/>
            <person name="Goker M."/>
            <person name="Salamov A."/>
            <person name="Wisecaver J."/>
            <person name="Long T.M."/>
            <person name="Aerts A.L."/>
            <person name="Barry K."/>
            <person name="Choi C."/>
            <person name="Clum A."/>
            <person name="Coughlan A.Y."/>
            <person name="Deshpande S."/>
            <person name="Douglass A.P."/>
            <person name="Hanson S.J."/>
            <person name="Klenk H.-P."/>
            <person name="Labutti K."/>
            <person name="Lapidus A."/>
            <person name="Lindquist E."/>
            <person name="Lipzen A."/>
            <person name="Meier-Kolthoff J.P."/>
            <person name="Ohm R.A."/>
            <person name="Otillar R.P."/>
            <person name="Pangilinan J."/>
            <person name="Peng Y."/>
            <person name="Rokas A."/>
            <person name="Rosa C.A."/>
            <person name="Scheuner C."/>
            <person name="Sibirny A.A."/>
            <person name="Slot J.C."/>
            <person name="Stielow J.B."/>
            <person name="Sun H."/>
            <person name="Kurtzman C.P."/>
            <person name="Blackwell M."/>
            <person name="Grigoriev I.V."/>
            <person name="Jeffries T.W."/>
        </authorList>
    </citation>
    <scope>NUCLEOTIDE SEQUENCE [LARGE SCALE GENOMIC DNA]</scope>
    <source>
        <strain evidence="7">NRRL Y-12698</strain>
    </source>
</reference>
<dbReference type="GeneID" id="30147902"/>
<keyword evidence="1 4" id="KW-0853">WD repeat</keyword>
<feature type="repeat" description="WD" evidence="4">
    <location>
        <begin position="441"/>
        <end position="473"/>
    </location>
</feature>
<evidence type="ECO:0000256" key="5">
    <source>
        <dbReference type="SAM" id="MobiDB-lite"/>
    </source>
</evidence>
<dbReference type="PANTHER" id="PTHR19872">
    <property type="entry name" value="UBIQUITIN LIGASE SPECIFICITY FACTOR/HREP PROTEIN"/>
    <property type="match status" value="1"/>
</dbReference>
<evidence type="ECO:0000256" key="1">
    <source>
        <dbReference type="ARBA" id="ARBA00022574"/>
    </source>
</evidence>